<dbReference type="Gene3D" id="1.10.10.10">
    <property type="entry name" value="Winged helix-like DNA-binding domain superfamily/Winged helix DNA-binding domain"/>
    <property type="match status" value="1"/>
</dbReference>
<evidence type="ECO:0000313" key="8">
    <source>
        <dbReference type="Proteomes" id="UP000282321"/>
    </source>
</evidence>
<dbReference type="GO" id="GO:0006352">
    <property type="term" value="P:DNA-templated transcription initiation"/>
    <property type="evidence" value="ECO:0007669"/>
    <property type="project" value="InterPro"/>
</dbReference>
<feature type="domain" description="RNA polymerase sigma factor 70 region 4 type 2" evidence="6">
    <location>
        <begin position="119"/>
        <end position="168"/>
    </location>
</feature>
<evidence type="ECO:0000256" key="4">
    <source>
        <dbReference type="ARBA" id="ARBA00023163"/>
    </source>
</evidence>
<dbReference type="Pfam" id="PF04542">
    <property type="entry name" value="Sigma70_r2"/>
    <property type="match status" value="1"/>
</dbReference>
<gene>
    <name evidence="7" type="ORF">DRP44_05705</name>
</gene>
<dbReference type="InterPro" id="IPR014284">
    <property type="entry name" value="RNA_pol_sigma-70_dom"/>
</dbReference>
<dbReference type="InterPro" id="IPR013249">
    <property type="entry name" value="RNA_pol_sigma70_r4_t2"/>
</dbReference>
<evidence type="ECO:0000259" key="5">
    <source>
        <dbReference type="Pfam" id="PF04542"/>
    </source>
</evidence>
<name>A0A660S796_UNCT6</name>
<keyword evidence="3" id="KW-0731">Sigma factor</keyword>
<accession>A0A660S796</accession>
<keyword evidence="2" id="KW-0805">Transcription regulation</keyword>
<organism evidence="7 8">
    <name type="scientific">candidate division TA06 bacterium</name>
    <dbReference type="NCBI Taxonomy" id="2250710"/>
    <lineage>
        <taxon>Bacteria</taxon>
        <taxon>Bacteria division TA06</taxon>
    </lineage>
</organism>
<evidence type="ECO:0000256" key="2">
    <source>
        <dbReference type="ARBA" id="ARBA00023015"/>
    </source>
</evidence>
<dbReference type="Proteomes" id="UP000282321">
    <property type="component" value="Unassembled WGS sequence"/>
</dbReference>
<dbReference type="InterPro" id="IPR013325">
    <property type="entry name" value="RNA_pol_sigma_r2"/>
</dbReference>
<proteinExistence type="inferred from homology"/>
<dbReference type="PANTHER" id="PTHR43133">
    <property type="entry name" value="RNA POLYMERASE ECF-TYPE SIGMA FACTO"/>
    <property type="match status" value="1"/>
</dbReference>
<evidence type="ECO:0000313" key="7">
    <source>
        <dbReference type="EMBL" id="RKX65708.1"/>
    </source>
</evidence>
<dbReference type="NCBIfam" id="TIGR02937">
    <property type="entry name" value="sigma70-ECF"/>
    <property type="match status" value="1"/>
</dbReference>
<evidence type="ECO:0000256" key="1">
    <source>
        <dbReference type="ARBA" id="ARBA00010641"/>
    </source>
</evidence>
<comment type="similarity">
    <text evidence="1">Belongs to the sigma-70 factor family. ECF subfamily.</text>
</comment>
<dbReference type="GO" id="GO:0016987">
    <property type="term" value="F:sigma factor activity"/>
    <property type="evidence" value="ECO:0007669"/>
    <property type="project" value="UniProtKB-KW"/>
</dbReference>
<dbReference type="AlphaFoldDB" id="A0A660S796"/>
<dbReference type="EMBL" id="QNBC01000075">
    <property type="protein sequence ID" value="RKX65708.1"/>
    <property type="molecule type" value="Genomic_DNA"/>
</dbReference>
<dbReference type="InterPro" id="IPR036388">
    <property type="entry name" value="WH-like_DNA-bd_sf"/>
</dbReference>
<feature type="domain" description="RNA polymerase sigma-70 region 2" evidence="5">
    <location>
        <begin position="22"/>
        <end position="87"/>
    </location>
</feature>
<dbReference type="PANTHER" id="PTHR43133:SF51">
    <property type="entry name" value="RNA POLYMERASE SIGMA FACTOR"/>
    <property type="match status" value="1"/>
</dbReference>
<reference evidence="7 8" key="1">
    <citation type="submission" date="2018-06" db="EMBL/GenBank/DDBJ databases">
        <title>Extensive metabolic versatility and redundancy in microbially diverse, dynamic hydrothermal sediments.</title>
        <authorList>
            <person name="Dombrowski N."/>
            <person name="Teske A."/>
            <person name="Baker B.J."/>
        </authorList>
    </citation>
    <scope>NUCLEOTIDE SEQUENCE [LARGE SCALE GENOMIC DNA]</scope>
    <source>
        <strain evidence="7">B35_G9</strain>
    </source>
</reference>
<dbReference type="CDD" id="cd06171">
    <property type="entry name" value="Sigma70_r4"/>
    <property type="match status" value="1"/>
</dbReference>
<evidence type="ECO:0000259" key="6">
    <source>
        <dbReference type="Pfam" id="PF08281"/>
    </source>
</evidence>
<sequence>MHENNIIAKAKKGDETAIEYLLSKYEDRLFHLILKMTMNFDDSKDIMQETFLSAIKNIDHFNQESTFYTWLYRIAINKTLNHIKKAKNRQNISLEKCCRKMYEMKGLDEHVLSFELYKRMQEAIHKLPEKYRLPFIMANMEGLPYSEIADILKIKENTVKIRLFRARNILKESLKDYIYEM</sequence>
<protein>
    <recommendedName>
        <fullName evidence="9">RNA polymerase subunit sigma-24</fullName>
    </recommendedName>
</protein>
<comment type="caution">
    <text evidence="7">The sequence shown here is derived from an EMBL/GenBank/DDBJ whole genome shotgun (WGS) entry which is preliminary data.</text>
</comment>
<dbReference type="SUPFAM" id="SSF88659">
    <property type="entry name" value="Sigma3 and sigma4 domains of RNA polymerase sigma factors"/>
    <property type="match status" value="1"/>
</dbReference>
<dbReference type="GO" id="GO:0003677">
    <property type="term" value="F:DNA binding"/>
    <property type="evidence" value="ECO:0007669"/>
    <property type="project" value="InterPro"/>
</dbReference>
<keyword evidence="4" id="KW-0804">Transcription</keyword>
<dbReference type="Pfam" id="PF08281">
    <property type="entry name" value="Sigma70_r4_2"/>
    <property type="match status" value="1"/>
</dbReference>
<dbReference type="Gene3D" id="1.10.1740.10">
    <property type="match status" value="1"/>
</dbReference>
<dbReference type="InterPro" id="IPR039425">
    <property type="entry name" value="RNA_pol_sigma-70-like"/>
</dbReference>
<dbReference type="SUPFAM" id="SSF88946">
    <property type="entry name" value="Sigma2 domain of RNA polymerase sigma factors"/>
    <property type="match status" value="1"/>
</dbReference>
<evidence type="ECO:0008006" key="9">
    <source>
        <dbReference type="Google" id="ProtNLM"/>
    </source>
</evidence>
<dbReference type="InterPro" id="IPR013324">
    <property type="entry name" value="RNA_pol_sigma_r3/r4-like"/>
</dbReference>
<dbReference type="InterPro" id="IPR007627">
    <property type="entry name" value="RNA_pol_sigma70_r2"/>
</dbReference>
<evidence type="ECO:0000256" key="3">
    <source>
        <dbReference type="ARBA" id="ARBA00023082"/>
    </source>
</evidence>